<dbReference type="EMBL" id="AADV02000002">
    <property type="protein sequence ID" value="EAM52605.1"/>
    <property type="molecule type" value="Genomic_DNA"/>
</dbReference>
<dbReference type="PANTHER" id="PTHR10010:SF46">
    <property type="entry name" value="SODIUM-DEPENDENT PHOSPHATE TRANSPORT PROTEIN 2B"/>
    <property type="match status" value="1"/>
</dbReference>
<protein>
    <submittedName>
        <fullName evidence="7">Na+/Pi-cotransporter</fullName>
    </submittedName>
</protein>
<feature type="transmembrane region" description="Helical" evidence="6">
    <location>
        <begin position="78"/>
        <end position="100"/>
    </location>
</feature>
<dbReference type="RefSeq" id="WP_007304248.1">
    <property type="nucleotide sequence ID" value="NZ_AADV02000002.1"/>
</dbReference>
<reference evidence="7" key="2">
    <citation type="submission" date="2005-06" db="EMBL/GenBank/DDBJ databases">
        <title>Sequencing of the draft genome and assembly of Crocosphaera watsonii WH 8501.</title>
        <authorList>
            <consortium name="US DOE Joint Genome Institute (JGI-PGF)"/>
            <person name="Copeland A."/>
            <person name="Lucas S."/>
            <person name="Lapidus A."/>
            <person name="Barry K."/>
            <person name="Detter C."/>
            <person name="Glavina T."/>
            <person name="Hammon N."/>
            <person name="Israni S."/>
            <person name="Pitluck S."/>
            <person name="Richardson P."/>
        </authorList>
    </citation>
    <scope>NUCLEOTIDE SEQUENCE [LARGE SCALE GENOMIC DNA]</scope>
    <source>
        <strain evidence="7">WH 8501</strain>
    </source>
</reference>
<keyword evidence="5 6" id="KW-0472">Membrane</keyword>
<dbReference type="OrthoDB" id="9763003at2"/>
<proteinExistence type="predicted"/>
<keyword evidence="2" id="KW-1003">Cell membrane</keyword>
<feature type="transmembrane region" description="Helical" evidence="6">
    <location>
        <begin position="284"/>
        <end position="306"/>
    </location>
</feature>
<feature type="transmembrane region" description="Helical" evidence="6">
    <location>
        <begin position="357"/>
        <end position="379"/>
    </location>
</feature>
<dbReference type="Proteomes" id="UP000003922">
    <property type="component" value="Unassembled WGS sequence"/>
</dbReference>
<dbReference type="GO" id="GO:0044341">
    <property type="term" value="P:sodium-dependent phosphate transport"/>
    <property type="evidence" value="ECO:0007669"/>
    <property type="project" value="InterPro"/>
</dbReference>
<dbReference type="Pfam" id="PF02690">
    <property type="entry name" value="Na_Pi_cotrans"/>
    <property type="match status" value="2"/>
</dbReference>
<evidence type="ECO:0000313" key="8">
    <source>
        <dbReference type="Proteomes" id="UP000003922"/>
    </source>
</evidence>
<name>Q4C7L6_CROWT</name>
<feature type="transmembrane region" description="Helical" evidence="6">
    <location>
        <begin position="318"/>
        <end position="337"/>
    </location>
</feature>
<dbReference type="GO" id="GO:0005436">
    <property type="term" value="F:sodium:phosphate symporter activity"/>
    <property type="evidence" value="ECO:0007669"/>
    <property type="project" value="InterPro"/>
</dbReference>
<dbReference type="InterPro" id="IPR003841">
    <property type="entry name" value="Na/Pi_transpt"/>
</dbReference>
<dbReference type="NCBIfam" id="NF037997">
    <property type="entry name" value="Na_Pi_symport"/>
    <property type="match status" value="1"/>
</dbReference>
<keyword evidence="4 6" id="KW-1133">Transmembrane helix</keyword>
<reference evidence="7" key="1">
    <citation type="submission" date="2004-02" db="EMBL/GenBank/DDBJ databases">
        <authorList>
            <consortium name="DOE Joint Genome Institute"/>
        </authorList>
    </citation>
    <scope>NUCLEOTIDE SEQUENCE [LARGE SCALE GENOMIC DNA]</scope>
    <source>
        <strain evidence="7">WH 8501</strain>
    </source>
</reference>
<reference evidence="7" key="3">
    <citation type="submission" date="2016-12" db="EMBL/GenBank/DDBJ databases">
        <title>Annotation of the draft genome assembly of Crocosphaera watsonii WH 8501.</title>
        <authorList>
            <consortium name="US DOE Joint Genome Institute (JGI-ORNL)"/>
            <person name="Larimer F."/>
            <person name="Land M."/>
        </authorList>
    </citation>
    <scope>NUCLEOTIDE SEQUENCE</scope>
    <source>
        <strain evidence="7">WH 8501</strain>
    </source>
</reference>
<gene>
    <name evidence="7" type="ORF">CwatDRAFT_5693</name>
</gene>
<evidence type="ECO:0000256" key="3">
    <source>
        <dbReference type="ARBA" id="ARBA00022692"/>
    </source>
</evidence>
<comment type="subcellular location">
    <subcellularLocation>
        <location evidence="1">Cell membrane</location>
        <topology evidence="1">Multi-pass membrane protein</topology>
    </subcellularLocation>
</comment>
<organism evidence="7 8">
    <name type="scientific">Crocosphaera watsonii WH 8501</name>
    <dbReference type="NCBI Taxonomy" id="165597"/>
    <lineage>
        <taxon>Bacteria</taxon>
        <taxon>Bacillati</taxon>
        <taxon>Cyanobacteriota</taxon>
        <taxon>Cyanophyceae</taxon>
        <taxon>Oscillatoriophycideae</taxon>
        <taxon>Chroococcales</taxon>
        <taxon>Aphanothecaceae</taxon>
        <taxon>Crocosphaera</taxon>
    </lineage>
</organism>
<evidence type="ECO:0000256" key="4">
    <source>
        <dbReference type="ARBA" id="ARBA00022989"/>
    </source>
</evidence>
<sequence>MIQPINDKITGKNNNFLKWLGVIILVYFLIVAVTLISSGFKLSVGERAEELFTFATNPFAGLIVGIMATALIQSSSTVTSIIVGLVAGGLPVSIAVPMVMGSNLGTTITNTIVSLGHIGNKEEFRKAFAAATIHDFFNLLAVLIFLPLEITTHFLEKTALFLAQFLKGTETPDLTGFNFVEFITVPVLKLMKQVTVNLPQPFDGIALITIGIVLIFVSILYIGKILKSLLINQAKGILNTAMGKNAVFSILLGTMVTMLVQSSSTTTSLMVPLAGVGLLSLEKIYPFILGANIGTCITALLAATAVKENAIAALEIALVHFLYNCSGVILIYGIPFLRKIPIVGAKTLAHVASEKTYLALVYLIIVFFVLPILILNISFNNP</sequence>
<accession>Q4C7L6</accession>
<evidence type="ECO:0000256" key="2">
    <source>
        <dbReference type="ARBA" id="ARBA00022475"/>
    </source>
</evidence>
<evidence type="ECO:0000313" key="7">
    <source>
        <dbReference type="EMBL" id="EAM52605.1"/>
    </source>
</evidence>
<keyword evidence="8" id="KW-1185">Reference proteome</keyword>
<comment type="caution">
    <text evidence="7">The sequence shown here is derived from an EMBL/GenBank/DDBJ whole genome shotgun (WGS) entry which is preliminary data.</text>
</comment>
<feature type="transmembrane region" description="Helical" evidence="6">
    <location>
        <begin position="16"/>
        <end position="39"/>
    </location>
</feature>
<feature type="transmembrane region" description="Helical" evidence="6">
    <location>
        <begin position="246"/>
        <end position="264"/>
    </location>
</feature>
<feature type="transmembrane region" description="Helical" evidence="6">
    <location>
        <begin position="51"/>
        <end position="72"/>
    </location>
</feature>
<keyword evidence="3 6" id="KW-0812">Transmembrane</keyword>
<dbReference type="KEGG" id="cwa:CwatDRAFT_5693"/>
<evidence type="ECO:0000256" key="6">
    <source>
        <dbReference type="SAM" id="Phobius"/>
    </source>
</evidence>
<dbReference type="AlphaFoldDB" id="Q4C7L6"/>
<feature type="transmembrane region" description="Helical" evidence="6">
    <location>
        <begin position="205"/>
        <end position="226"/>
    </location>
</feature>
<evidence type="ECO:0000256" key="1">
    <source>
        <dbReference type="ARBA" id="ARBA00004651"/>
    </source>
</evidence>
<dbReference type="PANTHER" id="PTHR10010">
    <property type="entry name" value="SOLUTE CARRIER FAMILY 34 SODIUM PHOSPHATE , MEMBER 2-RELATED"/>
    <property type="match status" value="1"/>
</dbReference>
<feature type="transmembrane region" description="Helical" evidence="6">
    <location>
        <begin position="127"/>
        <end position="148"/>
    </location>
</feature>
<evidence type="ECO:0000256" key="5">
    <source>
        <dbReference type="ARBA" id="ARBA00023136"/>
    </source>
</evidence>
<dbReference type="GO" id="GO:0005886">
    <property type="term" value="C:plasma membrane"/>
    <property type="evidence" value="ECO:0007669"/>
    <property type="project" value="UniProtKB-SubCell"/>
</dbReference>